<dbReference type="Proteomes" id="UP000000305">
    <property type="component" value="Unassembled WGS sequence"/>
</dbReference>
<evidence type="ECO:0000313" key="3">
    <source>
        <dbReference type="Proteomes" id="UP000000305"/>
    </source>
</evidence>
<protein>
    <submittedName>
        <fullName evidence="2">Uncharacterized protein</fullName>
    </submittedName>
</protein>
<dbReference type="KEGG" id="dpx:DAPPUDRAFT_109780"/>
<evidence type="ECO:0000256" key="1">
    <source>
        <dbReference type="SAM" id="SignalP"/>
    </source>
</evidence>
<dbReference type="AlphaFoldDB" id="E9H470"/>
<feature type="chain" id="PRO_5003241674" evidence="1">
    <location>
        <begin position="33"/>
        <end position="105"/>
    </location>
</feature>
<dbReference type="InParanoid" id="E9H470"/>
<proteinExistence type="predicted"/>
<feature type="signal peptide" evidence="1">
    <location>
        <begin position="1"/>
        <end position="32"/>
    </location>
</feature>
<dbReference type="EMBL" id="GL732590">
    <property type="protein sequence ID" value="EFX73463.1"/>
    <property type="molecule type" value="Genomic_DNA"/>
</dbReference>
<reference evidence="2 3" key="1">
    <citation type="journal article" date="2011" name="Science">
        <title>The ecoresponsive genome of Daphnia pulex.</title>
        <authorList>
            <person name="Colbourne J.K."/>
            <person name="Pfrender M.E."/>
            <person name="Gilbert D."/>
            <person name="Thomas W.K."/>
            <person name="Tucker A."/>
            <person name="Oakley T.H."/>
            <person name="Tokishita S."/>
            <person name="Aerts A."/>
            <person name="Arnold G.J."/>
            <person name="Basu M.K."/>
            <person name="Bauer D.J."/>
            <person name="Caceres C.E."/>
            <person name="Carmel L."/>
            <person name="Casola C."/>
            <person name="Choi J.H."/>
            <person name="Detter J.C."/>
            <person name="Dong Q."/>
            <person name="Dusheyko S."/>
            <person name="Eads B.D."/>
            <person name="Frohlich T."/>
            <person name="Geiler-Samerotte K.A."/>
            <person name="Gerlach D."/>
            <person name="Hatcher P."/>
            <person name="Jogdeo S."/>
            <person name="Krijgsveld J."/>
            <person name="Kriventseva E.V."/>
            <person name="Kultz D."/>
            <person name="Laforsch C."/>
            <person name="Lindquist E."/>
            <person name="Lopez J."/>
            <person name="Manak J.R."/>
            <person name="Muller J."/>
            <person name="Pangilinan J."/>
            <person name="Patwardhan R.P."/>
            <person name="Pitluck S."/>
            <person name="Pritham E.J."/>
            <person name="Rechtsteiner A."/>
            <person name="Rho M."/>
            <person name="Rogozin I.B."/>
            <person name="Sakarya O."/>
            <person name="Salamov A."/>
            <person name="Schaack S."/>
            <person name="Shapiro H."/>
            <person name="Shiga Y."/>
            <person name="Skalitzky C."/>
            <person name="Smith Z."/>
            <person name="Souvorov A."/>
            <person name="Sung W."/>
            <person name="Tang Z."/>
            <person name="Tsuchiya D."/>
            <person name="Tu H."/>
            <person name="Vos H."/>
            <person name="Wang M."/>
            <person name="Wolf Y.I."/>
            <person name="Yamagata H."/>
            <person name="Yamada T."/>
            <person name="Ye Y."/>
            <person name="Shaw J.R."/>
            <person name="Andrews J."/>
            <person name="Crease T.J."/>
            <person name="Tang H."/>
            <person name="Lucas S.M."/>
            <person name="Robertson H.M."/>
            <person name="Bork P."/>
            <person name="Koonin E.V."/>
            <person name="Zdobnov E.M."/>
            <person name="Grigoriev I.V."/>
            <person name="Lynch M."/>
            <person name="Boore J.L."/>
        </authorList>
    </citation>
    <scope>NUCLEOTIDE SEQUENCE [LARGE SCALE GENOMIC DNA]</scope>
</reference>
<dbReference type="HOGENOM" id="CLU_2239291_0_0_1"/>
<name>E9H470_DAPPU</name>
<sequence>MQSPEKPSILKKLLLDFMLPLLEFLPLYPTKAKNKLPIGDKDNCDEVKQSVLGIERVETTVTQEGRKGTEPAKASLLGISRLGDGCRVTRCGVITRHFQRAKTVK</sequence>
<keyword evidence="1" id="KW-0732">Signal</keyword>
<accession>E9H470</accession>
<gene>
    <name evidence="2" type="ORF">DAPPUDRAFT_109780</name>
</gene>
<organism evidence="2 3">
    <name type="scientific">Daphnia pulex</name>
    <name type="common">Water flea</name>
    <dbReference type="NCBI Taxonomy" id="6669"/>
    <lineage>
        <taxon>Eukaryota</taxon>
        <taxon>Metazoa</taxon>
        <taxon>Ecdysozoa</taxon>
        <taxon>Arthropoda</taxon>
        <taxon>Crustacea</taxon>
        <taxon>Branchiopoda</taxon>
        <taxon>Diplostraca</taxon>
        <taxon>Cladocera</taxon>
        <taxon>Anomopoda</taxon>
        <taxon>Daphniidae</taxon>
        <taxon>Daphnia</taxon>
    </lineage>
</organism>
<keyword evidence="3" id="KW-1185">Reference proteome</keyword>
<evidence type="ECO:0000313" key="2">
    <source>
        <dbReference type="EMBL" id="EFX73463.1"/>
    </source>
</evidence>